<dbReference type="PANTHER" id="PTHR46382:SF1">
    <property type="entry name" value="PHOSPHATIDATE CYTIDYLYLTRANSFERASE"/>
    <property type="match status" value="1"/>
</dbReference>
<evidence type="ECO:0000256" key="11">
    <source>
        <dbReference type="ARBA" id="ARBA00022692"/>
    </source>
</evidence>
<dbReference type="GO" id="GO:0016024">
    <property type="term" value="P:CDP-diacylglycerol biosynthetic process"/>
    <property type="evidence" value="ECO:0007669"/>
    <property type="project" value="UniProtKB-UniPathway"/>
</dbReference>
<dbReference type="EC" id="2.7.7.41" evidence="6 18"/>
<gene>
    <name evidence="20" type="ORF">BR63_05065</name>
</gene>
<evidence type="ECO:0000256" key="9">
    <source>
        <dbReference type="ARBA" id="ARBA00022516"/>
    </source>
</evidence>
<feature type="transmembrane region" description="Helical" evidence="19">
    <location>
        <begin position="49"/>
        <end position="68"/>
    </location>
</feature>
<accession>A0A7G6E0Y1</accession>
<evidence type="ECO:0000256" key="16">
    <source>
        <dbReference type="ARBA" id="ARBA00023209"/>
    </source>
</evidence>
<dbReference type="PANTHER" id="PTHR46382">
    <property type="entry name" value="PHOSPHATIDATE CYTIDYLYLTRANSFERASE"/>
    <property type="match status" value="1"/>
</dbReference>
<dbReference type="AlphaFoldDB" id="A0A7G6E0Y1"/>
<keyword evidence="9" id="KW-0444">Lipid biosynthesis</keyword>
<comment type="pathway">
    <text evidence="3 18">Phospholipid metabolism; CDP-diacylglycerol biosynthesis; CDP-diacylglycerol from sn-glycerol 3-phosphate: step 3/3.</text>
</comment>
<evidence type="ECO:0000256" key="1">
    <source>
        <dbReference type="ARBA" id="ARBA00001698"/>
    </source>
</evidence>
<dbReference type="RefSeq" id="WP_034419752.1">
    <property type="nucleotide sequence ID" value="NZ_CP045798.1"/>
</dbReference>
<keyword evidence="15 19" id="KW-0472">Membrane</keyword>
<feature type="transmembrane region" description="Helical" evidence="19">
    <location>
        <begin position="75"/>
        <end position="93"/>
    </location>
</feature>
<evidence type="ECO:0000256" key="4">
    <source>
        <dbReference type="ARBA" id="ARBA00005189"/>
    </source>
</evidence>
<feature type="transmembrane region" description="Helical" evidence="19">
    <location>
        <begin position="169"/>
        <end position="187"/>
    </location>
</feature>
<dbReference type="Proteomes" id="UP000515847">
    <property type="component" value="Chromosome"/>
</dbReference>
<keyword evidence="10 18" id="KW-0808">Transferase</keyword>
<evidence type="ECO:0000256" key="15">
    <source>
        <dbReference type="ARBA" id="ARBA00023136"/>
    </source>
</evidence>
<dbReference type="OrthoDB" id="9799199at2"/>
<evidence type="ECO:0000256" key="7">
    <source>
        <dbReference type="ARBA" id="ARBA00019373"/>
    </source>
</evidence>
<dbReference type="PROSITE" id="PS01315">
    <property type="entry name" value="CDS"/>
    <property type="match status" value="1"/>
</dbReference>
<dbReference type="InterPro" id="IPR000374">
    <property type="entry name" value="PC_trans"/>
</dbReference>
<reference evidence="20 21" key="1">
    <citation type="journal article" date="2019" name="Front. Microbiol.">
        <title>Thermoanaerosceptrum fracticalcis gen. nov. sp. nov., a Novel Fumarate-Fermenting Microorganism From a Deep Fractured Carbonate Aquifer of the US Great Basin.</title>
        <authorList>
            <person name="Hamilton-Brehm S.D."/>
            <person name="Stewart L.E."/>
            <person name="Zavarin M."/>
            <person name="Caldwell M."/>
            <person name="Lawson P.A."/>
            <person name="Onstott T.C."/>
            <person name="Grzymski J."/>
            <person name="Neveux I."/>
            <person name="Lollar B.S."/>
            <person name="Russell C.E."/>
            <person name="Moser D.P."/>
        </authorList>
    </citation>
    <scope>NUCLEOTIDE SEQUENCE [LARGE SCALE GENOMIC DNA]</scope>
    <source>
        <strain evidence="20 21">DRI-13</strain>
    </source>
</reference>
<keyword evidence="11 18" id="KW-0812">Transmembrane</keyword>
<dbReference type="EMBL" id="CP045798">
    <property type="protein sequence ID" value="QNB45735.1"/>
    <property type="molecule type" value="Genomic_DNA"/>
</dbReference>
<evidence type="ECO:0000256" key="13">
    <source>
        <dbReference type="ARBA" id="ARBA00022989"/>
    </source>
</evidence>
<comment type="similarity">
    <text evidence="5 18">Belongs to the CDS family.</text>
</comment>
<protein>
    <recommendedName>
        <fullName evidence="7 18">Phosphatidate cytidylyltransferase</fullName>
        <ecNumber evidence="6 18">2.7.7.41</ecNumber>
    </recommendedName>
</protein>
<keyword evidence="16" id="KW-0594">Phospholipid biosynthesis</keyword>
<comment type="subcellular location">
    <subcellularLocation>
        <location evidence="2">Cell membrane</location>
        <topology evidence="2">Multi-pass membrane protein</topology>
    </subcellularLocation>
</comment>
<evidence type="ECO:0000313" key="20">
    <source>
        <dbReference type="EMBL" id="QNB45735.1"/>
    </source>
</evidence>
<keyword evidence="14" id="KW-0443">Lipid metabolism</keyword>
<keyword evidence="17" id="KW-1208">Phospholipid metabolism</keyword>
<keyword evidence="12 18" id="KW-0548">Nucleotidyltransferase</keyword>
<organism evidence="20 21">
    <name type="scientific">Thermanaerosceptrum fracticalcis</name>
    <dbReference type="NCBI Taxonomy" id="1712410"/>
    <lineage>
        <taxon>Bacteria</taxon>
        <taxon>Bacillati</taxon>
        <taxon>Bacillota</taxon>
        <taxon>Clostridia</taxon>
        <taxon>Eubacteriales</taxon>
        <taxon>Peptococcaceae</taxon>
        <taxon>Thermanaerosceptrum</taxon>
    </lineage>
</organism>
<comment type="catalytic activity">
    <reaction evidence="1 18">
        <text>a 1,2-diacyl-sn-glycero-3-phosphate + CTP + H(+) = a CDP-1,2-diacyl-sn-glycerol + diphosphate</text>
        <dbReference type="Rhea" id="RHEA:16229"/>
        <dbReference type="ChEBI" id="CHEBI:15378"/>
        <dbReference type="ChEBI" id="CHEBI:33019"/>
        <dbReference type="ChEBI" id="CHEBI:37563"/>
        <dbReference type="ChEBI" id="CHEBI:58332"/>
        <dbReference type="ChEBI" id="CHEBI:58608"/>
        <dbReference type="EC" id="2.7.7.41"/>
    </reaction>
</comment>
<evidence type="ECO:0000256" key="5">
    <source>
        <dbReference type="ARBA" id="ARBA00010185"/>
    </source>
</evidence>
<name>A0A7G6E0Y1_THEFR</name>
<keyword evidence="21" id="KW-1185">Reference proteome</keyword>
<evidence type="ECO:0000313" key="21">
    <source>
        <dbReference type="Proteomes" id="UP000515847"/>
    </source>
</evidence>
<dbReference type="Pfam" id="PF01148">
    <property type="entry name" value="CTP_transf_1"/>
    <property type="match status" value="1"/>
</dbReference>
<evidence type="ECO:0000256" key="12">
    <source>
        <dbReference type="ARBA" id="ARBA00022695"/>
    </source>
</evidence>
<feature type="transmembrane region" description="Helical" evidence="19">
    <location>
        <begin position="12"/>
        <end position="37"/>
    </location>
</feature>
<feature type="transmembrane region" description="Helical" evidence="19">
    <location>
        <begin position="130"/>
        <end position="149"/>
    </location>
</feature>
<keyword evidence="13 19" id="KW-1133">Transmembrane helix</keyword>
<comment type="pathway">
    <text evidence="4">Lipid metabolism.</text>
</comment>
<dbReference type="GO" id="GO:0005886">
    <property type="term" value="C:plasma membrane"/>
    <property type="evidence" value="ECO:0007669"/>
    <property type="project" value="UniProtKB-SubCell"/>
</dbReference>
<dbReference type="GO" id="GO:0004605">
    <property type="term" value="F:phosphatidate cytidylyltransferase activity"/>
    <property type="evidence" value="ECO:0007669"/>
    <property type="project" value="UniProtKB-EC"/>
</dbReference>
<sequence length="262" mass="29902">MLWQRIVTAVMGIPALLYIVYLGDIYLTLVITFLTLLGIYEYGNIVRKAGWQLLTIPLWLGGCLFPLATLFKKDIASFLIFIFFMFCFMYYLYSFPKSSPSDLAITLLGVLYVSWTFTHLILLRQLNYGFWLVLFVFIIIWSTDTGAYFTGVYFGKRKFAPSISPNKTWEGFFGGLLFSVLGAYLLIRNITIPHARYLLLMAPVISLAGQIGDLFESSIKRTAHIKDSSRIIPGHGGILDRFDSTLWAAPLTYYLIVLMGWR</sequence>
<proteinExistence type="inferred from homology"/>
<evidence type="ECO:0000256" key="8">
    <source>
        <dbReference type="ARBA" id="ARBA00022475"/>
    </source>
</evidence>
<evidence type="ECO:0000256" key="14">
    <source>
        <dbReference type="ARBA" id="ARBA00023098"/>
    </source>
</evidence>
<evidence type="ECO:0000256" key="19">
    <source>
        <dbReference type="SAM" id="Phobius"/>
    </source>
</evidence>
<keyword evidence="8" id="KW-1003">Cell membrane</keyword>
<feature type="transmembrane region" description="Helical" evidence="19">
    <location>
        <begin position="105"/>
        <end position="123"/>
    </location>
</feature>
<evidence type="ECO:0000256" key="3">
    <source>
        <dbReference type="ARBA" id="ARBA00005119"/>
    </source>
</evidence>
<dbReference type="UniPathway" id="UPA00557">
    <property type="reaction ID" value="UER00614"/>
</dbReference>
<evidence type="ECO:0000256" key="2">
    <source>
        <dbReference type="ARBA" id="ARBA00004651"/>
    </source>
</evidence>
<evidence type="ECO:0000256" key="10">
    <source>
        <dbReference type="ARBA" id="ARBA00022679"/>
    </source>
</evidence>
<evidence type="ECO:0000256" key="6">
    <source>
        <dbReference type="ARBA" id="ARBA00012487"/>
    </source>
</evidence>
<evidence type="ECO:0000256" key="17">
    <source>
        <dbReference type="ARBA" id="ARBA00023264"/>
    </source>
</evidence>
<dbReference type="KEGG" id="tfr:BR63_05065"/>
<evidence type="ECO:0000256" key="18">
    <source>
        <dbReference type="RuleBase" id="RU003938"/>
    </source>
</evidence>